<name>A0A8H6R8Y9_9PEZI</name>
<dbReference type="Proteomes" id="UP000660729">
    <property type="component" value="Unassembled WGS sequence"/>
</dbReference>
<organism evidence="1 2">
    <name type="scientific">Pseudocercospora fuligena</name>
    <dbReference type="NCBI Taxonomy" id="685502"/>
    <lineage>
        <taxon>Eukaryota</taxon>
        <taxon>Fungi</taxon>
        <taxon>Dikarya</taxon>
        <taxon>Ascomycota</taxon>
        <taxon>Pezizomycotina</taxon>
        <taxon>Dothideomycetes</taxon>
        <taxon>Dothideomycetidae</taxon>
        <taxon>Mycosphaerellales</taxon>
        <taxon>Mycosphaerellaceae</taxon>
        <taxon>Pseudocercospora</taxon>
    </lineage>
</organism>
<evidence type="ECO:0000313" key="2">
    <source>
        <dbReference type="Proteomes" id="UP000660729"/>
    </source>
</evidence>
<dbReference type="AlphaFoldDB" id="A0A8H6R8Y9"/>
<dbReference type="OrthoDB" id="3649553at2759"/>
<proteinExistence type="predicted"/>
<keyword evidence="2" id="KW-1185">Reference proteome</keyword>
<gene>
    <name evidence="1" type="ORF">HII31_10476</name>
</gene>
<accession>A0A8H6R8Y9</accession>
<evidence type="ECO:0000313" key="1">
    <source>
        <dbReference type="EMBL" id="KAF7188191.1"/>
    </source>
</evidence>
<comment type="caution">
    <text evidence="1">The sequence shown here is derived from an EMBL/GenBank/DDBJ whole genome shotgun (WGS) entry which is preliminary data.</text>
</comment>
<protein>
    <submittedName>
        <fullName evidence="1">Uncharacterized protein</fullName>
    </submittedName>
</protein>
<reference evidence="1" key="1">
    <citation type="submission" date="2020-04" db="EMBL/GenBank/DDBJ databases">
        <title>Draft genome resource of the tomato pathogen Pseudocercospora fuligena.</title>
        <authorList>
            <person name="Zaccaron A."/>
        </authorList>
    </citation>
    <scope>NUCLEOTIDE SEQUENCE</scope>
    <source>
        <strain evidence="1">PF001</strain>
    </source>
</reference>
<sequence>MHPTIYIAQVRSMYRPQQPPMDPEEVEAVFAAIDEKIQESTPANITVNKSDIPEDDAVLSSLHSRLFSRYQARLNFLQNLIVRINAVRSQLHGDHGQERVLTDRSQMLTPRGLDDLTTEQRREYLSYVPIKVIVDLEVEIEAKHSLWEKTENDLKTQIGWRPSSSRNSINQNRTASIMAQPQIPKLKEVCQTLDQKISNSQPGNIIVTQTDIPLNFIRVSNLTFSPRFQYLHLEELALHLLNEFEDSEEKLKKAHKEVEELGVSDQLTDWRADGNFKSYEGVNALDDSGLQGYLLHILVQKI</sequence>
<dbReference type="EMBL" id="JABCIY010000213">
    <property type="protein sequence ID" value="KAF7188191.1"/>
    <property type="molecule type" value="Genomic_DNA"/>
</dbReference>
<feature type="non-terminal residue" evidence="1">
    <location>
        <position position="1"/>
    </location>
</feature>